<dbReference type="GO" id="GO:0016020">
    <property type="term" value="C:membrane"/>
    <property type="evidence" value="ECO:0007669"/>
    <property type="project" value="InterPro"/>
</dbReference>
<dbReference type="GO" id="GO:0012505">
    <property type="term" value="C:endomembrane system"/>
    <property type="evidence" value="ECO:0007669"/>
    <property type="project" value="UniProtKB-SubCell"/>
</dbReference>
<sequence>MQEVPGSLVARLPAELEQNSPGFMARSDYAFVFHAFALLFYVRTWMWHLTPAAAILPGAQGFGWFFRYLTFCSYTMQMVQLFVCCLAHVTRSPKRKQKLSAAADQMACALFCIASTVTALFFAIEKSTKGLVEGGLLDRPPWLSFSVHVANSLTAWLDMLIVEERSFSGSSRHLALLIALLYCCWLLVVRHHFGKFPYPILNKLPFPGGFLAFVALGFGVVLTTFQLGKVVKALVGRLAGSPPASPERKKKR</sequence>
<protein>
    <submittedName>
        <fullName evidence="6">Uncharacterized protein</fullName>
    </submittedName>
</protein>
<reference evidence="6" key="2">
    <citation type="submission" date="2020-11" db="EMBL/GenBank/DDBJ databases">
        <authorList>
            <person name="Cecchin M."/>
            <person name="Marcolungo L."/>
            <person name="Rossato M."/>
            <person name="Girolomoni L."/>
            <person name="Cosentino E."/>
            <person name="Cuine S."/>
            <person name="Li-Beisson Y."/>
            <person name="Delledonne M."/>
            <person name="Ballottari M."/>
        </authorList>
    </citation>
    <scope>NUCLEOTIDE SEQUENCE</scope>
    <source>
        <strain evidence="6">211/11P</strain>
        <tissue evidence="6">Whole cell</tissue>
    </source>
</reference>
<comment type="caution">
    <text evidence="6">The sequence shown here is derived from an EMBL/GenBank/DDBJ whole genome shotgun (WGS) entry which is preliminary data.</text>
</comment>
<evidence type="ECO:0000313" key="6">
    <source>
        <dbReference type="EMBL" id="KAI3437660.1"/>
    </source>
</evidence>
<feature type="transmembrane region" description="Helical" evidence="5">
    <location>
        <begin position="68"/>
        <end position="89"/>
    </location>
</feature>
<name>A0A9D4TXK6_CHLVU</name>
<evidence type="ECO:0000256" key="5">
    <source>
        <dbReference type="SAM" id="Phobius"/>
    </source>
</evidence>
<accession>A0A9D4TXK6</accession>
<feature type="transmembrane region" description="Helical" evidence="5">
    <location>
        <begin position="101"/>
        <end position="122"/>
    </location>
</feature>
<evidence type="ECO:0000256" key="2">
    <source>
        <dbReference type="ARBA" id="ARBA00022692"/>
    </source>
</evidence>
<dbReference type="OrthoDB" id="1898221at2759"/>
<evidence type="ECO:0000256" key="4">
    <source>
        <dbReference type="ARBA" id="ARBA00023136"/>
    </source>
</evidence>
<dbReference type="EMBL" id="SIDB01000001">
    <property type="protein sequence ID" value="KAI3437660.1"/>
    <property type="molecule type" value="Genomic_DNA"/>
</dbReference>
<reference evidence="6" key="1">
    <citation type="journal article" date="2019" name="Plant J.">
        <title>Chlorella vulgaris genome assembly and annotation reveals the molecular basis for metabolic acclimation to high light conditions.</title>
        <authorList>
            <person name="Cecchin M."/>
            <person name="Marcolungo L."/>
            <person name="Rossato M."/>
            <person name="Girolomoni L."/>
            <person name="Cosentino E."/>
            <person name="Cuine S."/>
            <person name="Li-Beisson Y."/>
            <person name="Delledonne M."/>
            <person name="Ballottari M."/>
        </authorList>
    </citation>
    <scope>NUCLEOTIDE SEQUENCE</scope>
    <source>
        <strain evidence="6">211/11P</strain>
    </source>
</reference>
<organism evidence="6 7">
    <name type="scientific">Chlorella vulgaris</name>
    <name type="common">Green alga</name>
    <dbReference type="NCBI Taxonomy" id="3077"/>
    <lineage>
        <taxon>Eukaryota</taxon>
        <taxon>Viridiplantae</taxon>
        <taxon>Chlorophyta</taxon>
        <taxon>core chlorophytes</taxon>
        <taxon>Trebouxiophyceae</taxon>
        <taxon>Chlorellales</taxon>
        <taxon>Chlorellaceae</taxon>
        <taxon>Chlorella clade</taxon>
        <taxon>Chlorella</taxon>
    </lineage>
</organism>
<gene>
    <name evidence="6" type="ORF">D9Q98_000110</name>
</gene>
<feature type="transmembrane region" description="Helical" evidence="5">
    <location>
        <begin position="174"/>
        <end position="193"/>
    </location>
</feature>
<dbReference type="PANTHER" id="PTHR10989:SF16">
    <property type="entry name" value="AT02829P-RELATED"/>
    <property type="match status" value="1"/>
</dbReference>
<dbReference type="PANTHER" id="PTHR10989">
    <property type="entry name" value="ANDROGEN-INDUCED PROTEIN 1-RELATED"/>
    <property type="match status" value="1"/>
</dbReference>
<keyword evidence="3 5" id="KW-1133">Transmembrane helix</keyword>
<dbReference type="AlphaFoldDB" id="A0A9D4TXK6"/>
<evidence type="ECO:0000256" key="1">
    <source>
        <dbReference type="ARBA" id="ARBA00004127"/>
    </source>
</evidence>
<feature type="transmembrane region" description="Helical" evidence="5">
    <location>
        <begin position="205"/>
        <end position="227"/>
    </location>
</feature>
<comment type="subcellular location">
    <subcellularLocation>
        <location evidence="1">Endomembrane system</location>
        <topology evidence="1">Multi-pass membrane protein</topology>
    </subcellularLocation>
</comment>
<evidence type="ECO:0000313" key="7">
    <source>
        <dbReference type="Proteomes" id="UP001055712"/>
    </source>
</evidence>
<feature type="transmembrane region" description="Helical" evidence="5">
    <location>
        <begin position="142"/>
        <end position="162"/>
    </location>
</feature>
<keyword evidence="4 5" id="KW-0472">Membrane</keyword>
<keyword evidence="2 5" id="KW-0812">Transmembrane</keyword>
<dbReference type="Pfam" id="PF04750">
    <property type="entry name" value="Far-17a_AIG1"/>
    <property type="match status" value="1"/>
</dbReference>
<keyword evidence="7" id="KW-1185">Reference proteome</keyword>
<dbReference type="Proteomes" id="UP001055712">
    <property type="component" value="Unassembled WGS sequence"/>
</dbReference>
<feature type="transmembrane region" description="Helical" evidence="5">
    <location>
        <begin position="29"/>
        <end position="48"/>
    </location>
</feature>
<evidence type="ECO:0000256" key="3">
    <source>
        <dbReference type="ARBA" id="ARBA00022989"/>
    </source>
</evidence>
<dbReference type="InterPro" id="IPR006838">
    <property type="entry name" value="ADTRP_AIG1"/>
</dbReference>
<proteinExistence type="predicted"/>